<evidence type="ECO:0000256" key="1">
    <source>
        <dbReference type="SAM" id="MobiDB-lite"/>
    </source>
</evidence>
<keyword evidence="3" id="KW-1185">Reference proteome</keyword>
<name>A0A077LZ90_9MICO</name>
<dbReference type="EMBL" id="CAJB01000342">
    <property type="protein sequence ID" value="CCH79213.1"/>
    <property type="molecule type" value="Genomic_DNA"/>
</dbReference>
<reference evidence="2 3" key="1">
    <citation type="journal article" date="2013" name="ISME J.">
        <title>A metabolic model for members of the genus Tetrasphaera involved in enhanced biological phosphorus removal.</title>
        <authorList>
            <person name="Kristiansen R."/>
            <person name="Nguyen H.T.T."/>
            <person name="Saunders A.M."/>
            <person name="Nielsen J.L."/>
            <person name="Wimmer R."/>
            <person name="Le V.Q."/>
            <person name="McIlroy S.J."/>
            <person name="Petrovski S."/>
            <person name="Seviour R.J."/>
            <person name="Calteau A."/>
            <person name="Nielsen K.L."/>
            <person name="Nielsen P.H."/>
        </authorList>
    </citation>
    <scope>NUCLEOTIDE SEQUENCE [LARGE SCALE GENOMIC DNA]</scope>
    <source>
        <strain evidence="2 3">T1-X7</strain>
    </source>
</reference>
<feature type="region of interest" description="Disordered" evidence="1">
    <location>
        <begin position="1"/>
        <end position="45"/>
    </location>
</feature>
<organism evidence="2 3">
    <name type="scientific">Nostocoides japonicum T1-X7</name>
    <dbReference type="NCBI Taxonomy" id="1194083"/>
    <lineage>
        <taxon>Bacteria</taxon>
        <taxon>Bacillati</taxon>
        <taxon>Actinomycetota</taxon>
        <taxon>Actinomycetes</taxon>
        <taxon>Micrococcales</taxon>
        <taxon>Intrasporangiaceae</taxon>
        <taxon>Nostocoides</taxon>
    </lineage>
</organism>
<dbReference type="AlphaFoldDB" id="A0A077LZ90"/>
<evidence type="ECO:0000313" key="2">
    <source>
        <dbReference type="EMBL" id="CCH79213.1"/>
    </source>
</evidence>
<accession>A0A077LZ90</accession>
<dbReference type="STRING" id="1194083.BN12_4060023"/>
<gene>
    <name evidence="2" type="ORF">BN12_4060023</name>
</gene>
<comment type="caution">
    <text evidence="2">The sequence shown here is derived from an EMBL/GenBank/DDBJ whole genome shotgun (WGS) entry which is preliminary data.</text>
</comment>
<dbReference type="Proteomes" id="UP000035721">
    <property type="component" value="Unassembled WGS sequence"/>
</dbReference>
<evidence type="ECO:0000313" key="3">
    <source>
        <dbReference type="Proteomes" id="UP000035721"/>
    </source>
</evidence>
<sequence length="125" mass="14126">MLAEPERSGSTRTSRRCQGGVPPPRPRFQRHDGCQHPRWSGGVRPWEATHPLRRRSLEFGSVPQACELRKRGDARAKTAAEADLMLIDVPRWHEWGLSSGRWSLTLTHPSHRSTTTLTQGRIPSS</sequence>
<protein>
    <submittedName>
        <fullName evidence="2">Uncharacterized protein</fullName>
    </submittedName>
</protein>
<proteinExistence type="predicted"/>